<sequence>MTDPNDSTRILCVDFGSTFTKAALVDVPTGRLVATGSHRTTIGTDLMEALDVLRTDLAKATGDQPDWPVRACSSAGGGLRIAVVGNERLVTVEAGERVATSSGGRVVHVAAAILDSGALTALAASAPDLVLLVGGTDGGNTAVLRANARALADAATTSGSASAAPVVVAGNAACAPEVARVLTGAGVAAVVAGNVLPRIGVVCPDPARAAIREMFVRHVIGGKHLSRREEFARIVVGATPDLVLCGVEVLARTLGVPGVVVVDVGGATTDVHSVVEPDPEDAGLGREVVATLPVGRTVEGDLGLRWNAPQIVHAAVKAHLLDEVAAPEVEALRMEAERRKENPGFVATTQAEVDIDVRLAELAVKLALRRHAGRSQVVTGPAGPAVDRTGRDLREVGLLVGSGGLLRHVDSELARQVVATGLAGSGGHGRLVPERPDLAVDRDYVLAAVGLLAPDHPDAAATLVPAVRP</sequence>
<gene>
    <name evidence="1" type="ORF">FHR37_000495</name>
    <name evidence="2" type="ORF">SAMN05421678_102507</name>
</gene>
<dbReference type="AlphaFoldDB" id="A0A1I2MF61"/>
<dbReference type="InterPro" id="IPR006230">
    <property type="entry name" value="MutL"/>
</dbReference>
<proteinExistence type="predicted"/>
<evidence type="ECO:0000313" key="3">
    <source>
        <dbReference type="Proteomes" id="UP000199052"/>
    </source>
</evidence>
<dbReference type="Pfam" id="PF13941">
    <property type="entry name" value="MutL"/>
    <property type="match status" value="1"/>
</dbReference>
<dbReference type="STRING" id="504797.SAMN05421678_102507"/>
<organism evidence="2 3">
    <name type="scientific">Actinopolymorpha cephalotaxi</name>
    <dbReference type="NCBI Taxonomy" id="504797"/>
    <lineage>
        <taxon>Bacteria</taxon>
        <taxon>Bacillati</taxon>
        <taxon>Actinomycetota</taxon>
        <taxon>Actinomycetes</taxon>
        <taxon>Propionibacteriales</taxon>
        <taxon>Actinopolymorphaceae</taxon>
        <taxon>Actinopolymorpha</taxon>
    </lineage>
</organism>
<dbReference type="Proteomes" id="UP000533017">
    <property type="component" value="Unassembled WGS sequence"/>
</dbReference>
<dbReference type="RefSeq" id="WP_202817926.1">
    <property type="nucleotide sequence ID" value="NZ_FOOI01000002.1"/>
</dbReference>
<evidence type="ECO:0000313" key="1">
    <source>
        <dbReference type="EMBL" id="NYH81644.1"/>
    </source>
</evidence>
<dbReference type="EMBL" id="FOOI01000002">
    <property type="protein sequence ID" value="SFF88016.1"/>
    <property type="molecule type" value="Genomic_DNA"/>
</dbReference>
<protein>
    <submittedName>
        <fullName evidence="1">Uncharacterized protein (TIGR01319 family)</fullName>
    </submittedName>
</protein>
<evidence type="ECO:0000313" key="2">
    <source>
        <dbReference type="EMBL" id="SFF88016.1"/>
    </source>
</evidence>
<name>A0A1I2MF61_9ACTN</name>
<dbReference type="EMBL" id="JACBZA010000001">
    <property type="protein sequence ID" value="NYH81644.1"/>
    <property type="molecule type" value="Genomic_DNA"/>
</dbReference>
<keyword evidence="4" id="KW-1185">Reference proteome</keyword>
<dbReference type="PIRSF" id="PIRSF004729">
    <property type="entry name" value="MutL"/>
    <property type="match status" value="1"/>
</dbReference>
<reference evidence="2 3" key="1">
    <citation type="submission" date="2016-10" db="EMBL/GenBank/DDBJ databases">
        <authorList>
            <person name="de Groot N.N."/>
        </authorList>
    </citation>
    <scope>NUCLEOTIDE SEQUENCE [LARGE SCALE GENOMIC DNA]</scope>
    <source>
        <strain evidence="2 3">CPCC 202808</strain>
    </source>
</reference>
<reference evidence="1 4" key="2">
    <citation type="submission" date="2020-07" db="EMBL/GenBank/DDBJ databases">
        <title>Sequencing the genomes of 1000 actinobacteria strains.</title>
        <authorList>
            <person name="Klenk H.-P."/>
        </authorList>
    </citation>
    <scope>NUCLEOTIDE SEQUENCE [LARGE SCALE GENOMIC DNA]</scope>
    <source>
        <strain evidence="1 4">DSM 45117</strain>
    </source>
</reference>
<accession>A0A1I2MF61</accession>
<dbReference type="NCBIfam" id="TIGR01319">
    <property type="entry name" value="glmL_fam"/>
    <property type="match status" value="1"/>
</dbReference>
<dbReference type="Proteomes" id="UP000199052">
    <property type="component" value="Unassembled WGS sequence"/>
</dbReference>
<evidence type="ECO:0000313" key="4">
    <source>
        <dbReference type="Proteomes" id="UP000533017"/>
    </source>
</evidence>